<protein>
    <submittedName>
        <fullName evidence="1">Uncharacterized protein</fullName>
    </submittedName>
</protein>
<evidence type="ECO:0000313" key="1">
    <source>
        <dbReference type="EMBL" id="QJA88570.1"/>
    </source>
</evidence>
<reference evidence="1" key="1">
    <citation type="submission" date="2020-03" db="EMBL/GenBank/DDBJ databases">
        <title>The deep terrestrial virosphere.</title>
        <authorList>
            <person name="Holmfeldt K."/>
            <person name="Nilsson E."/>
            <person name="Simone D."/>
            <person name="Lopez-Fernandez M."/>
            <person name="Wu X."/>
            <person name="de Brujin I."/>
            <person name="Lundin D."/>
            <person name="Andersson A."/>
            <person name="Bertilsson S."/>
            <person name="Dopson M."/>
        </authorList>
    </citation>
    <scope>NUCLEOTIDE SEQUENCE</scope>
    <source>
        <strain evidence="1">MM415B02738</strain>
    </source>
</reference>
<gene>
    <name evidence="1" type="ORF">MM415B02738_0018</name>
</gene>
<dbReference type="EMBL" id="MT142788">
    <property type="protein sequence ID" value="QJA88570.1"/>
    <property type="molecule type" value="Genomic_DNA"/>
</dbReference>
<organism evidence="1">
    <name type="scientific">viral metagenome</name>
    <dbReference type="NCBI Taxonomy" id="1070528"/>
    <lineage>
        <taxon>unclassified sequences</taxon>
        <taxon>metagenomes</taxon>
        <taxon>organismal metagenomes</taxon>
    </lineage>
</organism>
<proteinExistence type="predicted"/>
<sequence length="141" mass="15477">MPAHYLKCMKCGGTMAAIDHSEVQKEYSKAYQRWTKKDDLELVGLCADGCSIVEMAERLGRPPTAVSRRIENLLLTVAKRQKEAAEKKNPLQACSGEIKKGMVAAINYAMSTFTGIELVEDEEAMEAALGAGFEVLGVEYE</sequence>
<name>A0A6M3L2M5_9ZZZZ</name>
<dbReference type="AlphaFoldDB" id="A0A6M3L2M5"/>
<accession>A0A6M3L2M5</accession>